<feature type="compositionally biased region" description="Basic and acidic residues" evidence="1">
    <location>
        <begin position="304"/>
        <end position="321"/>
    </location>
</feature>
<dbReference type="EMBL" id="CP118379">
    <property type="protein sequence ID" value="WFD44687.1"/>
    <property type="molecule type" value="Genomic_DNA"/>
</dbReference>
<feature type="compositionally biased region" description="Low complexity" evidence="1">
    <location>
        <begin position="248"/>
        <end position="264"/>
    </location>
</feature>
<proteinExistence type="predicted"/>
<feature type="region of interest" description="Disordered" evidence="1">
    <location>
        <begin position="248"/>
        <end position="408"/>
    </location>
</feature>
<name>A0AAF0FC95_9BASI</name>
<protein>
    <submittedName>
        <fullName evidence="2">Uncharacterized protein</fullName>
    </submittedName>
</protein>
<organism evidence="2 3">
    <name type="scientific">Malassezia psittaci</name>
    <dbReference type="NCBI Taxonomy" id="1821823"/>
    <lineage>
        <taxon>Eukaryota</taxon>
        <taxon>Fungi</taxon>
        <taxon>Dikarya</taxon>
        <taxon>Basidiomycota</taxon>
        <taxon>Ustilaginomycotina</taxon>
        <taxon>Malasseziomycetes</taxon>
        <taxon>Malasseziales</taxon>
        <taxon>Malasseziaceae</taxon>
        <taxon>Malassezia</taxon>
    </lineage>
</organism>
<evidence type="ECO:0000256" key="1">
    <source>
        <dbReference type="SAM" id="MobiDB-lite"/>
    </source>
</evidence>
<feature type="compositionally biased region" description="Polar residues" evidence="1">
    <location>
        <begin position="342"/>
        <end position="374"/>
    </location>
</feature>
<accession>A0AAF0FC95</accession>
<dbReference type="AlphaFoldDB" id="A0AAF0FC95"/>
<keyword evidence="3" id="KW-1185">Reference proteome</keyword>
<dbReference type="Proteomes" id="UP001214628">
    <property type="component" value="Chromosome 5"/>
</dbReference>
<reference evidence="2" key="1">
    <citation type="submission" date="2023-02" db="EMBL/GenBank/DDBJ databases">
        <title>Mating type loci evolution in Malassezia.</title>
        <authorList>
            <person name="Coelho M.A."/>
        </authorList>
    </citation>
    <scope>NUCLEOTIDE SEQUENCE</scope>
    <source>
        <strain evidence="2">CBS 14136</strain>
    </source>
</reference>
<sequence length="487" mass="55384">MSLQQYCNDATHAFLQKNYLTSLQGVQKGITQALHNARNYTPQGVQLLERFLLLRYTVVITVYTNETVHGRVTNALKGTSNDVDKALNDMLWLPARALFIQLWYESLDALFGSPESPYPDSLEPSDSILGLILQIPGALLASAILGALRLDQYADRGPEFARKETLQGSACARQICEWYFAALLRAENKAHGKSNTYERIVRLYTLQILGLHLQEWDFAKDFVGYSDLPENQKESLFIELKETQQRTQLQSQREQQALQQARQQYEQEKHRRRTDLETTDLSNASAEIKEKRAAQPAFQPQVKSDAKQQQEQKDAATRSEHNFYGASLQRSASIRRRESRHQSQAAKSSTEQNTEIVSDGTAANSVSSALSNDEGSLASAGHQKPDRTDQEQEKKLDASTLPDTHATKRQRLRSFLAQRPMEVPSLPSESLTRHVGHLLFAQWRTRYWAGIAILLSFALMQSKPRVTQPMSRWVRLALLRVWETLRM</sequence>
<gene>
    <name evidence="2" type="ORF">MPSI1_003357</name>
</gene>
<feature type="compositionally biased region" description="Basic and acidic residues" evidence="1">
    <location>
        <begin position="383"/>
        <end position="397"/>
    </location>
</feature>
<evidence type="ECO:0000313" key="3">
    <source>
        <dbReference type="Proteomes" id="UP001214628"/>
    </source>
</evidence>
<evidence type="ECO:0000313" key="2">
    <source>
        <dbReference type="EMBL" id="WFD44687.1"/>
    </source>
</evidence>